<dbReference type="Gene3D" id="3.30.200.20">
    <property type="entry name" value="Phosphorylase Kinase, domain 1"/>
    <property type="match status" value="1"/>
</dbReference>
<dbReference type="GO" id="GO:0005524">
    <property type="term" value="F:ATP binding"/>
    <property type="evidence" value="ECO:0007669"/>
    <property type="project" value="UniProtKB-UniRule"/>
</dbReference>
<dbReference type="Proteomes" id="UP000183832">
    <property type="component" value="Unassembled WGS sequence"/>
</dbReference>
<dbReference type="CDD" id="cd00685">
    <property type="entry name" value="Trans_IPPS_HT"/>
    <property type="match status" value="1"/>
</dbReference>
<sequence length="721" mass="83256">MPEMEKELSLLCKNEKGERLLNFKVLKTIGTGTFGRVVISRVGRSDKHYAIKILSIVDVIKKKQTEHVKSEKNILLQITHPFIVNMKYFSRDQRNLYMVFDFIGGGELFSYLRKVKHFESDTANFYTREILLALEYLHSLNIIYRDLKPENLLLDGDGHLKITDFGFSKKLKDRTWTLCGTPEYLAPEIIQHRGHNKAVDFWALGILIYEMLVGRPPFYAKDAYAIYEKILDGKIEWPKTFDNVAKDLIKKLLVLDRTKRLGCMKNGARDIKCHRWFKEIDWNDVFNKKYSPPIKPVIKSVNDTSNFDEYSEEFSPEIANTENEGIRMLRPTVRLIINSTKLCRSINAVNLPVKYGNPLRMLTTQNHVSNNIPLAAQGSAASKDELRDFMAVWPDLVRDLTEYTKKYETNSAAKWYAKSLQYNVPNGKKNRGLALVLAFKMLSQGKELSEENLKLAQCLGWCVEMLQSVFLMADDIMDGSAIRRGHKCWYKLEEVGLCAINDSMMIESGIYYLLKKYFSGKEYYNEILDLFHEATFITTIGQLQDLKTAGGDVTTFKMEKYKSIVANKTAYYSFYLPVALAMHMAGFKDPEMFRQTKTILLEVGNFFQAQDDFIDCFGDPAVTGKIGTDIQDGKCSWLAVVAMQRASEEQKKIMKDCYGQKDQLKVECVKALYEELQLPHTYEIYEEESYKIITTHIQQVSRGLPHDLFFKILEKIYRRNA</sequence>
<dbReference type="PANTHER" id="PTHR24353">
    <property type="entry name" value="CYCLIC NUCLEOTIDE-DEPENDENT PROTEIN KINASE"/>
    <property type="match status" value="1"/>
</dbReference>
<evidence type="ECO:0000256" key="10">
    <source>
        <dbReference type="ARBA" id="ARBA00023229"/>
    </source>
</evidence>
<keyword evidence="9" id="KW-0460">Magnesium</keyword>
<keyword evidence="4" id="KW-0808">Transferase</keyword>
<dbReference type="SUPFAM" id="SSF56112">
    <property type="entry name" value="Protein kinase-like (PK-like)"/>
    <property type="match status" value="1"/>
</dbReference>
<dbReference type="InterPro" id="IPR008949">
    <property type="entry name" value="Isoprenoid_synthase_dom_sf"/>
</dbReference>
<dbReference type="InterPro" id="IPR000961">
    <property type="entry name" value="AGC-kinase_C"/>
</dbReference>
<feature type="domain" description="AGC-kinase C-terminal" evidence="15">
    <location>
        <begin position="278"/>
        <end position="338"/>
    </location>
</feature>
<evidence type="ECO:0000256" key="13">
    <source>
        <dbReference type="PROSITE-ProRule" id="PRU10141"/>
    </source>
</evidence>
<feature type="binding site" evidence="13">
    <location>
        <position position="62"/>
    </location>
    <ligand>
        <name>ATP</name>
        <dbReference type="ChEBI" id="CHEBI:30616"/>
    </ligand>
</feature>
<organism evidence="16 17">
    <name type="scientific">Clunio marinus</name>
    <dbReference type="NCBI Taxonomy" id="568069"/>
    <lineage>
        <taxon>Eukaryota</taxon>
        <taxon>Metazoa</taxon>
        <taxon>Ecdysozoa</taxon>
        <taxon>Arthropoda</taxon>
        <taxon>Hexapoda</taxon>
        <taxon>Insecta</taxon>
        <taxon>Pterygota</taxon>
        <taxon>Neoptera</taxon>
        <taxon>Endopterygota</taxon>
        <taxon>Diptera</taxon>
        <taxon>Nematocera</taxon>
        <taxon>Chironomoidea</taxon>
        <taxon>Chironomidae</taxon>
        <taxon>Clunio</taxon>
    </lineage>
</organism>
<comment type="cofactor">
    <cofactor evidence="1">
        <name>Mg(2+)</name>
        <dbReference type="ChEBI" id="CHEBI:18420"/>
    </cofactor>
</comment>
<dbReference type="STRING" id="568069.A0A1J1I5N8"/>
<dbReference type="InterPro" id="IPR011009">
    <property type="entry name" value="Kinase-like_dom_sf"/>
</dbReference>
<dbReference type="InterPro" id="IPR000092">
    <property type="entry name" value="Polyprenyl_synt"/>
</dbReference>
<dbReference type="SFLD" id="SFLDS00005">
    <property type="entry name" value="Isoprenoid_Synthase_Type_I"/>
    <property type="match status" value="1"/>
</dbReference>
<dbReference type="GO" id="GO:0004691">
    <property type="term" value="F:cAMP-dependent protein kinase activity"/>
    <property type="evidence" value="ECO:0007669"/>
    <property type="project" value="TreeGrafter"/>
</dbReference>
<evidence type="ECO:0000256" key="2">
    <source>
        <dbReference type="ARBA" id="ARBA00006706"/>
    </source>
</evidence>
<dbReference type="FunFam" id="1.10.510.10:FF:000005">
    <property type="entry name" value="cAMP-dependent protein kinase catalytic subunit alpha"/>
    <property type="match status" value="1"/>
</dbReference>
<feature type="domain" description="Protein kinase" evidence="14">
    <location>
        <begin position="23"/>
        <end position="277"/>
    </location>
</feature>
<reference evidence="16 17" key="1">
    <citation type="submission" date="2015-04" db="EMBL/GenBank/DDBJ databases">
        <authorList>
            <person name="Syromyatnikov M.Y."/>
            <person name="Popov V.N."/>
        </authorList>
    </citation>
    <scope>NUCLEOTIDE SEQUENCE [LARGE SCALE GENOMIC DNA]</scope>
</reference>
<keyword evidence="17" id="KW-1185">Reference proteome</keyword>
<dbReference type="InterPro" id="IPR000719">
    <property type="entry name" value="Prot_kinase_dom"/>
</dbReference>
<dbReference type="GO" id="GO:0046872">
    <property type="term" value="F:metal ion binding"/>
    <property type="evidence" value="ECO:0007669"/>
    <property type="project" value="UniProtKB-KW"/>
</dbReference>
<dbReference type="InterPro" id="IPR017441">
    <property type="entry name" value="Protein_kinase_ATP_BS"/>
</dbReference>
<evidence type="ECO:0000259" key="14">
    <source>
        <dbReference type="PROSITE" id="PS50011"/>
    </source>
</evidence>
<dbReference type="SUPFAM" id="SSF48576">
    <property type="entry name" value="Terpenoid synthases"/>
    <property type="match status" value="1"/>
</dbReference>
<evidence type="ECO:0000313" key="16">
    <source>
        <dbReference type="EMBL" id="CRK95499.1"/>
    </source>
</evidence>
<dbReference type="GO" id="GO:0007476">
    <property type="term" value="P:imaginal disc-derived wing morphogenesis"/>
    <property type="evidence" value="ECO:0007669"/>
    <property type="project" value="UniProtKB-ARBA"/>
</dbReference>
<dbReference type="GO" id="GO:0005829">
    <property type="term" value="C:cytosol"/>
    <property type="evidence" value="ECO:0007669"/>
    <property type="project" value="TreeGrafter"/>
</dbReference>
<evidence type="ECO:0000313" key="17">
    <source>
        <dbReference type="Proteomes" id="UP000183832"/>
    </source>
</evidence>
<dbReference type="GO" id="GO:0008299">
    <property type="term" value="P:isoprenoid biosynthetic process"/>
    <property type="evidence" value="ECO:0007669"/>
    <property type="project" value="UniProtKB-KW"/>
</dbReference>
<dbReference type="CDD" id="cd05580">
    <property type="entry name" value="STKc_PKA_like"/>
    <property type="match status" value="1"/>
</dbReference>
<name>A0A1J1I5N8_9DIPT</name>
<dbReference type="PROSITE" id="PS00108">
    <property type="entry name" value="PROTEIN_KINASE_ST"/>
    <property type="match status" value="1"/>
</dbReference>
<dbReference type="GO" id="GO:0005952">
    <property type="term" value="C:cAMP-dependent protein kinase complex"/>
    <property type="evidence" value="ECO:0007669"/>
    <property type="project" value="TreeGrafter"/>
</dbReference>
<dbReference type="Gene3D" id="1.10.600.10">
    <property type="entry name" value="Farnesyl Diphosphate Synthase"/>
    <property type="match status" value="1"/>
</dbReference>
<dbReference type="InterPro" id="IPR008271">
    <property type="entry name" value="Ser/Thr_kinase_AS"/>
</dbReference>
<keyword evidence="10" id="KW-0414">Isoprene biosynthesis</keyword>
<protein>
    <recommendedName>
        <fullName evidence="12">Farnesyl pyrophosphate synthase</fullName>
    </recommendedName>
</protein>
<dbReference type="PROSITE" id="PS00107">
    <property type="entry name" value="PROTEIN_KINASE_ATP"/>
    <property type="match status" value="1"/>
</dbReference>
<evidence type="ECO:0000256" key="11">
    <source>
        <dbReference type="ARBA" id="ARBA00033740"/>
    </source>
</evidence>
<evidence type="ECO:0000256" key="9">
    <source>
        <dbReference type="ARBA" id="ARBA00022842"/>
    </source>
</evidence>
<evidence type="ECO:0000256" key="8">
    <source>
        <dbReference type="ARBA" id="ARBA00022840"/>
    </source>
</evidence>
<evidence type="ECO:0000256" key="6">
    <source>
        <dbReference type="ARBA" id="ARBA00022741"/>
    </source>
</evidence>
<dbReference type="SMART" id="SM00133">
    <property type="entry name" value="S_TK_X"/>
    <property type="match status" value="1"/>
</dbReference>
<dbReference type="PROSITE" id="PS51285">
    <property type="entry name" value="AGC_KINASE_CTER"/>
    <property type="match status" value="1"/>
</dbReference>
<keyword evidence="8 13" id="KW-0067">ATP-binding</keyword>
<keyword evidence="5" id="KW-0479">Metal-binding</keyword>
<accession>A0A1J1I5N8</accession>
<evidence type="ECO:0000256" key="12">
    <source>
        <dbReference type="ARBA" id="ARBA00034546"/>
    </source>
</evidence>
<dbReference type="EMBL" id="CVRI01000042">
    <property type="protein sequence ID" value="CRK95499.1"/>
    <property type="molecule type" value="Genomic_DNA"/>
</dbReference>
<dbReference type="Pfam" id="PF00069">
    <property type="entry name" value="Pkinase"/>
    <property type="match status" value="1"/>
</dbReference>
<evidence type="ECO:0000256" key="1">
    <source>
        <dbReference type="ARBA" id="ARBA00001946"/>
    </source>
</evidence>
<evidence type="ECO:0000256" key="5">
    <source>
        <dbReference type="ARBA" id="ARBA00022723"/>
    </source>
</evidence>
<comment type="pathway">
    <text evidence="11">Pheromone biosynthesis.</text>
</comment>
<dbReference type="OrthoDB" id="10257492at2759"/>
<dbReference type="Gene3D" id="1.10.510.10">
    <property type="entry name" value="Transferase(Phosphotransferase) domain 1"/>
    <property type="match status" value="1"/>
</dbReference>
<keyword evidence="3" id="KW-0723">Serine/threonine-protein kinase</keyword>
<evidence type="ECO:0000256" key="7">
    <source>
        <dbReference type="ARBA" id="ARBA00022777"/>
    </source>
</evidence>
<dbReference type="AlphaFoldDB" id="A0A1J1I5N8"/>
<dbReference type="Pfam" id="PF00348">
    <property type="entry name" value="polyprenyl_synt"/>
    <property type="match status" value="1"/>
</dbReference>
<proteinExistence type="inferred from homology"/>
<evidence type="ECO:0000256" key="4">
    <source>
        <dbReference type="ARBA" id="ARBA00022679"/>
    </source>
</evidence>
<dbReference type="PROSITE" id="PS00723">
    <property type="entry name" value="POLYPRENYL_SYNTHASE_1"/>
    <property type="match status" value="1"/>
</dbReference>
<dbReference type="SMART" id="SM00220">
    <property type="entry name" value="S_TKc"/>
    <property type="match status" value="1"/>
</dbReference>
<dbReference type="SFLD" id="SFLDG01017">
    <property type="entry name" value="Polyprenyl_Transferase_Like"/>
    <property type="match status" value="1"/>
</dbReference>
<dbReference type="InterPro" id="IPR033749">
    <property type="entry name" value="Polyprenyl_synt_CS"/>
</dbReference>
<dbReference type="PROSITE" id="PS50011">
    <property type="entry name" value="PROTEIN_KINASE_DOM"/>
    <property type="match status" value="1"/>
</dbReference>
<evidence type="ECO:0000259" key="15">
    <source>
        <dbReference type="PROSITE" id="PS51285"/>
    </source>
</evidence>
<keyword evidence="7" id="KW-0418">Kinase</keyword>
<dbReference type="PANTHER" id="PTHR24353:SF37">
    <property type="entry name" value="CAMP-DEPENDENT PROTEIN KINASE CATALYTIC SUBUNIT PRKX"/>
    <property type="match status" value="1"/>
</dbReference>
<evidence type="ECO:0000256" key="3">
    <source>
        <dbReference type="ARBA" id="ARBA00022527"/>
    </source>
</evidence>
<dbReference type="GO" id="GO:0004659">
    <property type="term" value="F:prenyltransferase activity"/>
    <property type="evidence" value="ECO:0007669"/>
    <property type="project" value="InterPro"/>
</dbReference>
<dbReference type="GO" id="GO:0042811">
    <property type="term" value="P:pheromone biosynthetic process"/>
    <property type="evidence" value="ECO:0007669"/>
    <property type="project" value="UniProtKB-ARBA"/>
</dbReference>
<dbReference type="FunFam" id="1.10.600.10:FF:000021">
    <property type="entry name" value="Farnesyl pyrophosphate synthase"/>
    <property type="match status" value="1"/>
</dbReference>
<comment type="similarity">
    <text evidence="2">Belongs to the FPP/GGPP synthase family.</text>
</comment>
<keyword evidence="6 13" id="KW-0547">Nucleotide-binding</keyword>
<gene>
    <name evidence="16" type="primary">putative Protein kinase DC2</name>
    <name evidence="16" type="ORF">CLUMA_CG008968</name>
</gene>